<dbReference type="Pfam" id="PF03522">
    <property type="entry name" value="SLC12"/>
    <property type="match status" value="1"/>
</dbReference>
<feature type="non-terminal residue" evidence="7">
    <location>
        <position position="1"/>
    </location>
</feature>
<sequence length="314" mass="35931">HRIILEINWGTSVQAHTYRRALDATHKLDTIQEHVKNFRPQMLVLTGNPINRPALVDLFSLVAHGHSLMICCNVILEDPSVNIIYDQKDEGETWLKQRAAKAFYQRVVAPTIRQGAIALLQCVGVGKLRPNVVVLGFKNDWSIKADTTIDYFNIIHDALHLKYGVGILRLQTGLDFSDFFEPDLPDDDDDDDDEDNEESVMSSPSRGTKSHHNMNTPRQTDVLTLKNTIINQGALLTMDIFRPHHTSSAIIDVWWLFDDGGLTLLLPYLLRRRKRWRNCQFRIFSCVPGEKSDAERQHIAMASLLTKFRIKYTD</sequence>
<evidence type="ECO:0000256" key="5">
    <source>
        <dbReference type="SAM" id="MobiDB-lite"/>
    </source>
</evidence>
<evidence type="ECO:0000256" key="1">
    <source>
        <dbReference type="ARBA" id="ARBA00004141"/>
    </source>
</evidence>
<feature type="compositionally biased region" description="Acidic residues" evidence="5">
    <location>
        <begin position="185"/>
        <end position="198"/>
    </location>
</feature>
<dbReference type="GO" id="GO:1990573">
    <property type="term" value="P:potassium ion import across plasma membrane"/>
    <property type="evidence" value="ECO:0007669"/>
    <property type="project" value="TreeGrafter"/>
</dbReference>
<dbReference type="InterPro" id="IPR018491">
    <property type="entry name" value="SLC12_C"/>
</dbReference>
<dbReference type="GO" id="GO:0055064">
    <property type="term" value="P:chloride ion homeostasis"/>
    <property type="evidence" value="ECO:0007669"/>
    <property type="project" value="TreeGrafter"/>
</dbReference>
<evidence type="ECO:0000256" key="4">
    <source>
        <dbReference type="ARBA" id="ARBA00023136"/>
    </source>
</evidence>
<comment type="caution">
    <text evidence="7">The sequence shown here is derived from an EMBL/GenBank/DDBJ whole genome shotgun (WGS) entry which is preliminary data.</text>
</comment>
<dbReference type="InterPro" id="IPR004842">
    <property type="entry name" value="SLC12A_fam"/>
</dbReference>
<organism evidence="7 8">
    <name type="scientific">Adineta steineri</name>
    <dbReference type="NCBI Taxonomy" id="433720"/>
    <lineage>
        <taxon>Eukaryota</taxon>
        <taxon>Metazoa</taxon>
        <taxon>Spiralia</taxon>
        <taxon>Gnathifera</taxon>
        <taxon>Rotifera</taxon>
        <taxon>Eurotatoria</taxon>
        <taxon>Bdelloidea</taxon>
        <taxon>Adinetida</taxon>
        <taxon>Adinetidae</taxon>
        <taxon>Adineta</taxon>
    </lineage>
</organism>
<proteinExistence type="predicted"/>
<feature type="compositionally biased region" description="Polar residues" evidence="5">
    <location>
        <begin position="199"/>
        <end position="217"/>
    </location>
</feature>
<keyword evidence="2" id="KW-0812">Transmembrane</keyword>
<keyword evidence="4" id="KW-0472">Membrane</keyword>
<feature type="region of interest" description="Disordered" evidence="5">
    <location>
        <begin position="185"/>
        <end position="217"/>
    </location>
</feature>
<accession>A0A820H550</accession>
<dbReference type="GO" id="GO:0016020">
    <property type="term" value="C:membrane"/>
    <property type="evidence" value="ECO:0007669"/>
    <property type="project" value="UniProtKB-SubCell"/>
</dbReference>
<evidence type="ECO:0000256" key="2">
    <source>
        <dbReference type="ARBA" id="ARBA00022692"/>
    </source>
</evidence>
<feature type="domain" description="SLC12A transporter C-terminal" evidence="6">
    <location>
        <begin position="52"/>
        <end position="209"/>
    </location>
</feature>
<dbReference type="GO" id="GO:0055075">
    <property type="term" value="P:potassium ion homeostasis"/>
    <property type="evidence" value="ECO:0007669"/>
    <property type="project" value="TreeGrafter"/>
</dbReference>
<evidence type="ECO:0000313" key="8">
    <source>
        <dbReference type="Proteomes" id="UP000663881"/>
    </source>
</evidence>
<name>A0A820H550_9BILA</name>
<dbReference type="Proteomes" id="UP000663881">
    <property type="component" value="Unassembled WGS sequence"/>
</dbReference>
<evidence type="ECO:0000313" key="7">
    <source>
        <dbReference type="EMBL" id="CAF4290377.1"/>
    </source>
</evidence>
<keyword evidence="3" id="KW-1133">Transmembrane helix</keyword>
<feature type="non-terminal residue" evidence="7">
    <location>
        <position position="314"/>
    </location>
</feature>
<protein>
    <recommendedName>
        <fullName evidence="6">SLC12A transporter C-terminal domain-containing protein</fullName>
    </recommendedName>
</protein>
<comment type="subcellular location">
    <subcellularLocation>
        <location evidence="1">Membrane</location>
        <topology evidence="1">Multi-pass membrane protein</topology>
    </subcellularLocation>
</comment>
<dbReference type="PANTHER" id="PTHR11827:SF103">
    <property type="entry name" value="SODIUM CHLORIDE COTRANSPORTER 69, ISOFORM E"/>
    <property type="match status" value="1"/>
</dbReference>
<gene>
    <name evidence="7" type="ORF">OKA104_LOCUS45658</name>
</gene>
<evidence type="ECO:0000259" key="6">
    <source>
        <dbReference type="Pfam" id="PF03522"/>
    </source>
</evidence>
<dbReference type="GO" id="GO:0006884">
    <property type="term" value="P:cell volume homeostasis"/>
    <property type="evidence" value="ECO:0007669"/>
    <property type="project" value="TreeGrafter"/>
</dbReference>
<dbReference type="GO" id="GO:0055078">
    <property type="term" value="P:sodium ion homeostasis"/>
    <property type="evidence" value="ECO:0007669"/>
    <property type="project" value="TreeGrafter"/>
</dbReference>
<dbReference type="GO" id="GO:0008511">
    <property type="term" value="F:sodium:potassium:chloride symporter activity"/>
    <property type="evidence" value="ECO:0007669"/>
    <property type="project" value="TreeGrafter"/>
</dbReference>
<dbReference type="EMBL" id="CAJOAY010015502">
    <property type="protein sequence ID" value="CAF4290377.1"/>
    <property type="molecule type" value="Genomic_DNA"/>
</dbReference>
<dbReference type="AlphaFoldDB" id="A0A820H550"/>
<dbReference type="PANTHER" id="PTHR11827">
    <property type="entry name" value="SOLUTE CARRIER FAMILY 12, CATION COTRANSPORTERS"/>
    <property type="match status" value="1"/>
</dbReference>
<evidence type="ECO:0000256" key="3">
    <source>
        <dbReference type="ARBA" id="ARBA00022989"/>
    </source>
</evidence>
<reference evidence="7" key="1">
    <citation type="submission" date="2021-02" db="EMBL/GenBank/DDBJ databases">
        <authorList>
            <person name="Nowell W R."/>
        </authorList>
    </citation>
    <scope>NUCLEOTIDE SEQUENCE</scope>
</reference>